<dbReference type="HOGENOM" id="CLU_340871_0_0_10"/>
<dbReference type="PATRIC" id="fig|679935.3.peg.2064"/>
<dbReference type="RefSeq" id="WP_014775780.1">
    <property type="nucleotide sequence ID" value="NC_018011.1"/>
</dbReference>
<evidence type="ECO:0000313" key="2">
    <source>
        <dbReference type="Proteomes" id="UP000006052"/>
    </source>
</evidence>
<reference evidence="2" key="1">
    <citation type="journal article" date="2013" name="Stand. Genomic Sci.">
        <title>Complete genome sequence of the bile-resistant pigment-producing anaerobe Alistipes finegoldii type strain (AHN2437(T)).</title>
        <authorList>
            <person name="Mavromatis K."/>
            <person name="Stackebrandt E."/>
            <person name="Munk C."/>
            <person name="Lapidus A."/>
            <person name="Nolan M."/>
            <person name="Lucas S."/>
            <person name="Hammon N."/>
            <person name="Deshpande S."/>
            <person name="Cheng J.F."/>
            <person name="Tapia R."/>
            <person name="Goodwin L.A."/>
            <person name="Pitluck S."/>
            <person name="Liolios K."/>
            <person name="Pagani I."/>
            <person name="Ivanova N."/>
            <person name="Mikhailova N."/>
            <person name="Huntemann M."/>
            <person name="Pati A."/>
            <person name="Chen A."/>
            <person name="Palaniappan K."/>
            <person name="Land M."/>
            <person name="Hauser L."/>
            <person name="Rohde M."/>
            <person name="Gronow S."/>
            <person name="Goker M."/>
            <person name="Detter J.C."/>
            <person name="Bristow J."/>
            <person name="Eisen J.A."/>
            <person name="Markowitz V."/>
            <person name="Hugenholtz P."/>
            <person name="Kyrpides N.C."/>
            <person name="Klenk H.P."/>
            <person name="Woyke T."/>
        </authorList>
    </citation>
    <scope>NUCLEOTIDE SEQUENCE</scope>
    <source>
        <strain evidence="2">DSM 17242 / JCM 16770 / AHN 2437 / CCUG 46020 / CIP 107999</strain>
    </source>
</reference>
<name>I3YN66_ALIFI</name>
<evidence type="ECO:0008006" key="3">
    <source>
        <dbReference type="Google" id="ProtNLM"/>
    </source>
</evidence>
<dbReference type="EMBL" id="CP003274">
    <property type="protein sequence ID" value="AFL78434.1"/>
    <property type="molecule type" value="Genomic_DNA"/>
</dbReference>
<dbReference type="Proteomes" id="UP000006052">
    <property type="component" value="Chromosome"/>
</dbReference>
<evidence type="ECO:0000313" key="1">
    <source>
        <dbReference type="EMBL" id="AFL78434.1"/>
    </source>
</evidence>
<organism evidence="1 2">
    <name type="scientific">Alistipes finegoldii (strain DSM 17242 / JCM 16770 / CCUG 46020 / CIP 107999 / KCTC 15236 / AHN 2437)</name>
    <dbReference type="NCBI Taxonomy" id="679935"/>
    <lineage>
        <taxon>Bacteria</taxon>
        <taxon>Pseudomonadati</taxon>
        <taxon>Bacteroidota</taxon>
        <taxon>Bacteroidia</taxon>
        <taxon>Bacteroidales</taxon>
        <taxon>Rikenellaceae</taxon>
        <taxon>Alistipes</taxon>
    </lineage>
</organism>
<gene>
    <name evidence="1" type="ordered locus">Alfi_2142</name>
</gene>
<dbReference type="KEGG" id="afd:Alfi_2142"/>
<protein>
    <recommendedName>
        <fullName evidence="3">Lipoprotein</fullName>
    </recommendedName>
</protein>
<dbReference type="eggNOG" id="ENOG5030W38">
    <property type="taxonomic scope" value="Bacteria"/>
</dbReference>
<sequence>MKKNLLVLAIAVLLIGCSKFEEPPSDTPIRESKTRSALAAQDNPYSLTNVQMAMDKVSVEMGQPTIKLKPTHYYVRFLPKDSTEYTRLLDSSNLMLFTYPLDRELTDEEVEFFENDTTNTYGYPWHYTKVPTDYIFPDGIIHEILDEVVVETFDDNDINAGVSNKLTEDVWDRVMIKSMRLPDQTAQTRSSYKWRPYASVRYVDDFNGQTIPLVGVRVRCHHLLHFEECFTNANGEATSLGSFKQPARYKIFWEDQKYWDIRDGLTWQAKTKGPRMTGRWELVISGDTEDAMFAAIHRACRAIFHDNPFGITRPKRGRIKLCAFYKKDVGKNGDHAGITVGIWPDIRIFRKVKGNTRSRWEITSTALHELGHASHHRAVVELPGSNRIEDFVLADGILKESWARGIQFAFMNWLYPNQVNKIRPDYFENYTGVVEGLMNQGLTLKQIEGTVVGNRLWRGWRRDVKALHLVDDIIVDMIFDNPYMFWAADFKNLIIGTSQIYTDTEVTYSLPQSDKLPSAISNSGWTVSGEGYTIIKKENRSIKLRFNTLGERTLTAHLKLIDGTDYDVIKKINVTSRGTIYGSPNPHTGEWTVYRLSNYTGTVDKWEFEGLPSKYYWIVSQTSNSVTVVFKSSGSATIKAKIQNSELATKSIKIPTDMPINSFCAYKNTDWPYDFWIDNVSNYTPNPSVYYNGSRTLEPKTSKQHFMAYGSRPSSSHPNYSLLKPIYENGFHHGKYAYDQRTYPEFSQYGIKAWVFSSQRPGTVPLYLIEDSQYKDKKMVYTISYLTQENLGAWRKVSSWYWNWLGTRKKGDRNWTERKNFGVMGYVYPYIP</sequence>
<dbReference type="AlphaFoldDB" id="I3YN66"/>
<proteinExistence type="predicted"/>
<dbReference type="STRING" id="679935.Alfi_2142"/>
<dbReference type="GeneID" id="79838869"/>
<dbReference type="PROSITE" id="PS51257">
    <property type="entry name" value="PROKAR_LIPOPROTEIN"/>
    <property type="match status" value="1"/>
</dbReference>
<accession>I3YN66</accession>